<name>A0A510X580_9GAMM</name>
<dbReference type="RefSeq" id="WP_146801852.1">
    <property type="nucleotide sequence ID" value="NZ_BJUK01000007.1"/>
</dbReference>
<evidence type="ECO:0000256" key="2">
    <source>
        <dbReference type="ARBA" id="ARBA00022801"/>
    </source>
</evidence>
<keyword evidence="4" id="KW-0275">Fatty acid biosynthesis</keyword>
<dbReference type="Proteomes" id="UP000321275">
    <property type="component" value="Unassembled WGS sequence"/>
</dbReference>
<dbReference type="InterPro" id="IPR007431">
    <property type="entry name" value="ACP_PD"/>
</dbReference>
<dbReference type="GO" id="GO:0006633">
    <property type="term" value="P:fatty acid biosynthetic process"/>
    <property type="evidence" value="ECO:0007669"/>
    <property type="project" value="UniProtKB-KW"/>
</dbReference>
<dbReference type="EMBL" id="BJUK01000007">
    <property type="protein sequence ID" value="GEK46576.1"/>
    <property type="molecule type" value="Genomic_DNA"/>
</dbReference>
<reference evidence="5 6" key="1">
    <citation type="submission" date="2019-07" db="EMBL/GenBank/DDBJ databases">
        <title>Whole genome shotgun sequence of Halomonas pacifica NBRC 102220.</title>
        <authorList>
            <person name="Hosoyama A."/>
            <person name="Uohara A."/>
            <person name="Ohji S."/>
            <person name="Ichikawa N."/>
        </authorList>
    </citation>
    <scope>NUCLEOTIDE SEQUENCE [LARGE SCALE GENOMIC DNA]</scope>
    <source>
        <strain evidence="5 6">NBRC 102220</strain>
    </source>
</reference>
<evidence type="ECO:0000256" key="3">
    <source>
        <dbReference type="ARBA" id="ARBA00023098"/>
    </source>
</evidence>
<dbReference type="PANTHER" id="PTHR38764">
    <property type="entry name" value="ACYL CARRIER PROTEIN PHOSPHODIESTERASE"/>
    <property type="match status" value="1"/>
</dbReference>
<evidence type="ECO:0000313" key="6">
    <source>
        <dbReference type="Proteomes" id="UP000321275"/>
    </source>
</evidence>
<dbReference type="GO" id="GO:0008770">
    <property type="term" value="F:[acyl-carrier-protein] phosphodiesterase activity"/>
    <property type="evidence" value="ECO:0007669"/>
    <property type="project" value="InterPro"/>
</dbReference>
<keyword evidence="1" id="KW-0444">Lipid biosynthesis</keyword>
<proteinExistence type="predicted"/>
<protein>
    <submittedName>
        <fullName evidence="5">ACP phosphodiesterase</fullName>
    </submittedName>
</protein>
<keyword evidence="2" id="KW-0378">Hydrolase</keyword>
<dbReference type="OrthoDB" id="8442777at2"/>
<sequence length="187" mass="21167">MNFLGHAWLGHRGSDDFLFGNLIADGVKGRDLGAWPETVAAGIRHHRRVDARIDGDPELLALRRRSPEGLRRYSGIALDLMWDHFLARDGQGEADHRALVARCYALLEARPAPARLATMMPVLVEQDWLNGYADFAFTQRALEGLARRLPAGNRLAELAPWLEAEYPRLEAAFYRLWPSMERELGRP</sequence>
<gene>
    <name evidence="5" type="ORF">HPA02_08590</name>
</gene>
<keyword evidence="6" id="KW-1185">Reference proteome</keyword>
<dbReference type="PANTHER" id="PTHR38764:SF1">
    <property type="entry name" value="ACYL CARRIER PROTEIN PHOSPHODIESTERASE"/>
    <property type="match status" value="1"/>
</dbReference>
<dbReference type="Pfam" id="PF04336">
    <property type="entry name" value="ACP_PD"/>
    <property type="match status" value="1"/>
</dbReference>
<comment type="caution">
    <text evidence="5">The sequence shown here is derived from an EMBL/GenBank/DDBJ whole genome shotgun (WGS) entry which is preliminary data.</text>
</comment>
<accession>A0A510X580</accession>
<organism evidence="5 6">
    <name type="scientific">Bisbaumannia pacifica</name>
    <dbReference type="NCBI Taxonomy" id="77098"/>
    <lineage>
        <taxon>Bacteria</taxon>
        <taxon>Pseudomonadati</taxon>
        <taxon>Pseudomonadota</taxon>
        <taxon>Gammaproteobacteria</taxon>
        <taxon>Oceanospirillales</taxon>
        <taxon>Halomonadaceae</taxon>
        <taxon>Bisbaumannia</taxon>
    </lineage>
</organism>
<evidence type="ECO:0000256" key="4">
    <source>
        <dbReference type="ARBA" id="ARBA00023160"/>
    </source>
</evidence>
<keyword evidence="3" id="KW-0443">Lipid metabolism</keyword>
<dbReference type="AlphaFoldDB" id="A0A510X580"/>
<evidence type="ECO:0000256" key="1">
    <source>
        <dbReference type="ARBA" id="ARBA00022516"/>
    </source>
</evidence>
<evidence type="ECO:0000313" key="5">
    <source>
        <dbReference type="EMBL" id="GEK46576.1"/>
    </source>
</evidence>
<keyword evidence="4" id="KW-0276">Fatty acid metabolism</keyword>